<protein>
    <submittedName>
        <fullName evidence="3">Uncharacterized protein</fullName>
    </submittedName>
</protein>
<dbReference type="WBParaSite" id="jg8805">
    <property type="protein sequence ID" value="jg8805"/>
    <property type="gene ID" value="jg8805"/>
</dbReference>
<evidence type="ECO:0000256" key="1">
    <source>
        <dbReference type="SAM" id="MobiDB-lite"/>
    </source>
</evidence>
<reference evidence="3" key="1">
    <citation type="submission" date="2022-11" db="UniProtKB">
        <authorList>
            <consortium name="WormBaseParasite"/>
        </authorList>
    </citation>
    <scope>IDENTIFICATION</scope>
</reference>
<keyword evidence="2" id="KW-1185">Reference proteome</keyword>
<feature type="region of interest" description="Disordered" evidence="1">
    <location>
        <begin position="47"/>
        <end position="86"/>
    </location>
</feature>
<name>A0A915EQS1_9BILA</name>
<proteinExistence type="predicted"/>
<evidence type="ECO:0000313" key="2">
    <source>
        <dbReference type="Proteomes" id="UP000887574"/>
    </source>
</evidence>
<evidence type="ECO:0000313" key="3">
    <source>
        <dbReference type="WBParaSite" id="jg8805"/>
    </source>
</evidence>
<dbReference type="Proteomes" id="UP000887574">
    <property type="component" value="Unplaced"/>
</dbReference>
<organism evidence="2 3">
    <name type="scientific">Ditylenchus dipsaci</name>
    <dbReference type="NCBI Taxonomy" id="166011"/>
    <lineage>
        <taxon>Eukaryota</taxon>
        <taxon>Metazoa</taxon>
        <taxon>Ecdysozoa</taxon>
        <taxon>Nematoda</taxon>
        <taxon>Chromadorea</taxon>
        <taxon>Rhabditida</taxon>
        <taxon>Tylenchina</taxon>
        <taxon>Tylenchomorpha</taxon>
        <taxon>Sphaerularioidea</taxon>
        <taxon>Anguinidae</taxon>
        <taxon>Anguininae</taxon>
        <taxon>Ditylenchus</taxon>
    </lineage>
</organism>
<feature type="compositionally biased region" description="Basic and acidic residues" evidence="1">
    <location>
        <begin position="47"/>
        <end position="56"/>
    </location>
</feature>
<dbReference type="AlphaFoldDB" id="A0A915EQS1"/>
<sequence>MSSKKLTAAFRAQIHLKRTPGSPDKTNHDFVEVKKNLNKYVRKLVTERNALDEKFSPRRPNRRHSPSSPTRVNPPPMAHSQPQDGL</sequence>
<accession>A0A915EQS1</accession>